<evidence type="ECO:0008006" key="3">
    <source>
        <dbReference type="Google" id="ProtNLM"/>
    </source>
</evidence>
<dbReference type="Gene3D" id="2.60.40.2970">
    <property type="match status" value="1"/>
</dbReference>
<protein>
    <recommendedName>
        <fullName evidence="3">Protease</fullName>
    </recommendedName>
</protein>
<comment type="caution">
    <text evidence="1">The sequence shown here is derived from an EMBL/GenBank/DDBJ whole genome shotgun (WGS) entry which is preliminary data.</text>
</comment>
<accession>A0ABW2ZEK4</accession>
<organism evidence="1 2">
    <name type="scientific">Mucilaginibacter lutimaris</name>
    <dbReference type="NCBI Taxonomy" id="931629"/>
    <lineage>
        <taxon>Bacteria</taxon>
        <taxon>Pseudomonadati</taxon>
        <taxon>Bacteroidota</taxon>
        <taxon>Sphingobacteriia</taxon>
        <taxon>Sphingobacteriales</taxon>
        <taxon>Sphingobacteriaceae</taxon>
        <taxon>Mucilaginibacter</taxon>
    </lineage>
</organism>
<dbReference type="RefSeq" id="WP_377140331.1">
    <property type="nucleotide sequence ID" value="NZ_JBHTIA010000003.1"/>
</dbReference>
<dbReference type="Proteomes" id="UP001597073">
    <property type="component" value="Unassembled WGS sequence"/>
</dbReference>
<name>A0ABW2ZEK4_9SPHI</name>
<sequence>MIRRYMIIAAGIVLASCHSPKHVTREKGYEYLNEAAQLKVRFDAPAMKSGNRVPVLFTVTNPTGKPLRFLRWETPFEPRIGKYFEIKDRLGNEASFQGAMARRIMPPPESAFITVPAHDSVKTTMDLAAIYKLTPGRYTVSYNGGGVSGLRAGNRFSVSL</sequence>
<gene>
    <name evidence="1" type="ORF">ACFQZI_07080</name>
</gene>
<dbReference type="PROSITE" id="PS51257">
    <property type="entry name" value="PROKAR_LIPOPROTEIN"/>
    <property type="match status" value="1"/>
</dbReference>
<proteinExistence type="predicted"/>
<keyword evidence="2" id="KW-1185">Reference proteome</keyword>
<dbReference type="EMBL" id="JBHTIA010000003">
    <property type="protein sequence ID" value="MFD0764611.1"/>
    <property type="molecule type" value="Genomic_DNA"/>
</dbReference>
<evidence type="ECO:0000313" key="2">
    <source>
        <dbReference type="Proteomes" id="UP001597073"/>
    </source>
</evidence>
<reference evidence="2" key="1">
    <citation type="journal article" date="2019" name="Int. J. Syst. Evol. Microbiol.">
        <title>The Global Catalogue of Microorganisms (GCM) 10K type strain sequencing project: providing services to taxonomists for standard genome sequencing and annotation.</title>
        <authorList>
            <consortium name="The Broad Institute Genomics Platform"/>
            <consortium name="The Broad Institute Genome Sequencing Center for Infectious Disease"/>
            <person name="Wu L."/>
            <person name="Ma J."/>
        </authorList>
    </citation>
    <scope>NUCLEOTIDE SEQUENCE [LARGE SCALE GENOMIC DNA]</scope>
    <source>
        <strain evidence="2">CCUG 60742</strain>
    </source>
</reference>
<evidence type="ECO:0000313" key="1">
    <source>
        <dbReference type="EMBL" id="MFD0764611.1"/>
    </source>
</evidence>